<comment type="caution">
    <text evidence="2">The sequence shown here is derived from an EMBL/GenBank/DDBJ whole genome shotgun (WGS) entry which is preliminary data.</text>
</comment>
<feature type="transmembrane region" description="Helical" evidence="1">
    <location>
        <begin position="18"/>
        <end position="37"/>
    </location>
</feature>
<keyword evidence="1" id="KW-1133">Transmembrane helix</keyword>
<evidence type="ECO:0000313" key="3">
    <source>
        <dbReference type="Proteomes" id="UP001226691"/>
    </source>
</evidence>
<feature type="transmembrane region" description="Helical" evidence="1">
    <location>
        <begin position="43"/>
        <end position="62"/>
    </location>
</feature>
<reference evidence="2 3" key="1">
    <citation type="submission" date="2023-07" db="EMBL/GenBank/DDBJ databases">
        <title>Functional and genomic diversity of the sorghum phyllosphere microbiome.</title>
        <authorList>
            <person name="Shade A."/>
        </authorList>
    </citation>
    <scope>NUCLEOTIDE SEQUENCE [LARGE SCALE GENOMIC DNA]</scope>
    <source>
        <strain evidence="2 3">SORGH_AS_1207</strain>
    </source>
</reference>
<keyword evidence="1" id="KW-0472">Membrane</keyword>
<proteinExistence type="predicted"/>
<dbReference type="EMBL" id="JAUTBF010000001">
    <property type="protein sequence ID" value="MDQ1122093.1"/>
    <property type="molecule type" value="Genomic_DNA"/>
</dbReference>
<organism evidence="2 3">
    <name type="scientific">Microbacterium trichothecenolyticum</name>
    <name type="common">Aureobacterium trichothecenolyticum</name>
    <dbReference type="NCBI Taxonomy" id="69370"/>
    <lineage>
        <taxon>Bacteria</taxon>
        <taxon>Bacillati</taxon>
        <taxon>Actinomycetota</taxon>
        <taxon>Actinomycetes</taxon>
        <taxon>Micrococcales</taxon>
        <taxon>Microbacteriaceae</taxon>
        <taxon>Microbacterium</taxon>
    </lineage>
</organism>
<gene>
    <name evidence="2" type="ORF">QE412_000666</name>
</gene>
<keyword evidence="3" id="KW-1185">Reference proteome</keyword>
<accession>A0ABU0TQZ7</accession>
<keyword evidence="1" id="KW-0812">Transmembrane</keyword>
<dbReference type="Proteomes" id="UP001226691">
    <property type="component" value="Unassembled WGS sequence"/>
</dbReference>
<protein>
    <submittedName>
        <fullName evidence="2">Uncharacterized BrkB/YihY/UPF0761 family membrane protein</fullName>
    </submittedName>
</protein>
<evidence type="ECO:0000313" key="2">
    <source>
        <dbReference type="EMBL" id="MDQ1122093.1"/>
    </source>
</evidence>
<evidence type="ECO:0000256" key="1">
    <source>
        <dbReference type="SAM" id="Phobius"/>
    </source>
</evidence>
<sequence length="70" mass="7699">MAADIMGLGPASTPGRELLAALVQIGAVVLLLFVLFPDRLPDAWRWVLVGATVVYFAVRLAVGLPRWRRR</sequence>
<name>A0ABU0TQZ7_MICTR</name>
<dbReference type="RefSeq" id="WP_307480118.1">
    <property type="nucleotide sequence ID" value="NZ_JAUTBF010000001.1"/>
</dbReference>